<accession>A0A2H0U7D1</accession>
<comment type="caution">
    <text evidence="3">The sequence shown here is derived from an EMBL/GenBank/DDBJ whole genome shotgun (WGS) entry which is preliminary data.</text>
</comment>
<organism evidence="3 4">
    <name type="scientific">Candidatus Kaiserbacteria bacterium CG10_big_fil_rev_8_21_14_0_10_59_10</name>
    <dbReference type="NCBI Taxonomy" id="1974612"/>
    <lineage>
        <taxon>Bacteria</taxon>
        <taxon>Candidatus Kaiseribacteriota</taxon>
    </lineage>
</organism>
<reference evidence="4" key="1">
    <citation type="submission" date="2017-09" db="EMBL/GenBank/DDBJ databases">
        <title>Depth-based differentiation of microbial function through sediment-hosted aquifers and enrichment of novel symbionts in the deep terrestrial subsurface.</title>
        <authorList>
            <person name="Probst A.J."/>
            <person name="Ladd B."/>
            <person name="Jarett J.K."/>
            <person name="Geller-Mcgrath D.E."/>
            <person name="Sieber C.M.K."/>
            <person name="Emerson J.B."/>
            <person name="Anantharaman K."/>
            <person name="Thomas B.C."/>
            <person name="Malmstrom R."/>
            <person name="Stieglmeier M."/>
            <person name="Klingl A."/>
            <person name="Woyke T."/>
            <person name="Ryan C.M."/>
            <person name="Banfield J.F."/>
        </authorList>
    </citation>
    <scope>NUCLEOTIDE SEQUENCE [LARGE SCALE GENOMIC DNA]</scope>
</reference>
<feature type="region of interest" description="Disordered" evidence="1">
    <location>
        <begin position="37"/>
        <end position="107"/>
    </location>
</feature>
<dbReference type="EMBL" id="PFBM01000017">
    <property type="protein sequence ID" value="PIR82329.1"/>
    <property type="molecule type" value="Genomic_DNA"/>
</dbReference>
<evidence type="ECO:0008006" key="5">
    <source>
        <dbReference type="Google" id="ProtNLM"/>
    </source>
</evidence>
<feature type="transmembrane region" description="Helical" evidence="2">
    <location>
        <begin position="12"/>
        <end position="31"/>
    </location>
</feature>
<keyword evidence="2" id="KW-0472">Membrane</keyword>
<sequence length="284" mass="28379">MDTDRKAHRFLVGMVVVVALLVAAAAAWSYLRSMSAADEARRPHPAPPATVGVPETGEEDTAGATDAAAPTDEGQTSPQAFPDSPAPTASGESSPSGGAPGSRTQTSAIGGGGFYPSVAPSEWYIVPGGTVVFAGSGFMPGELVRVGGAASAEVRADSAGSIITPAFIVPHGSGEWRTYALSGASSGASVSVTIRVAVAPAYLLLSTYYAPAGTALVLTGRQFGAHELVEFQMGDRVLGAARANAEGSAMLAAHVPSGAAGDVSVSARGLSTGKRASAHFVRAP</sequence>
<gene>
    <name evidence="3" type="ORF">COU20_02795</name>
</gene>
<evidence type="ECO:0000256" key="2">
    <source>
        <dbReference type="SAM" id="Phobius"/>
    </source>
</evidence>
<proteinExistence type="predicted"/>
<dbReference type="AlphaFoldDB" id="A0A2H0U7D1"/>
<name>A0A2H0U7D1_9BACT</name>
<evidence type="ECO:0000313" key="3">
    <source>
        <dbReference type="EMBL" id="PIR82329.1"/>
    </source>
</evidence>
<feature type="compositionally biased region" description="Low complexity" evidence="1">
    <location>
        <begin position="62"/>
        <end position="74"/>
    </location>
</feature>
<keyword evidence="2" id="KW-1133">Transmembrane helix</keyword>
<evidence type="ECO:0000256" key="1">
    <source>
        <dbReference type="SAM" id="MobiDB-lite"/>
    </source>
</evidence>
<protein>
    <recommendedName>
        <fullName evidence="5">IPT/TIG domain-containing protein</fullName>
    </recommendedName>
</protein>
<keyword evidence="2" id="KW-0812">Transmembrane</keyword>
<evidence type="ECO:0000313" key="4">
    <source>
        <dbReference type="Proteomes" id="UP000231379"/>
    </source>
</evidence>
<dbReference type="Proteomes" id="UP000231379">
    <property type="component" value="Unassembled WGS sequence"/>
</dbReference>
<feature type="compositionally biased region" description="Low complexity" evidence="1">
    <location>
        <begin position="86"/>
        <end position="97"/>
    </location>
</feature>